<feature type="transmembrane region" description="Helical" evidence="6">
    <location>
        <begin position="406"/>
        <end position="424"/>
    </location>
</feature>
<gene>
    <name evidence="8" type="ORF">E3O46_08825</name>
</gene>
<name>A0ABY2IPI4_9MICO</name>
<feature type="transmembrane region" description="Helical" evidence="6">
    <location>
        <begin position="287"/>
        <end position="307"/>
    </location>
</feature>
<feature type="domain" description="Major facilitator superfamily (MFS) profile" evidence="7">
    <location>
        <begin position="58"/>
        <end position="432"/>
    </location>
</feature>
<feature type="region of interest" description="Disordered" evidence="5">
    <location>
        <begin position="1"/>
        <end position="32"/>
    </location>
</feature>
<sequence>MRAARGIHHLAPQPLHQRRPHRNGRGHDDRYSQAGLLNRPEAASAVELSPHLPVPRAELVSVGSTYAVQGLGYAVIATSLPTIQARQSLDATMVALLLLGVSLAAAGGSVLADAIAIRRNSKAALLSGLAAQAVGFFMMATAQPAPIYIGAVLLYGVGLGAVDASSAMQGVLVQRGRPRPLLGRFFAAYTLAAIVGAFLMVALVETPAGAGAVLAIVGVVDVLVIVAGWRLLDTGHAARKPGHARDATRIPRWPVFVIGALILAAFVADSAVSTWSSIYLSGTLHTAAWAAPLGYAAYQIVVLISRLGVDYLVRRTARTVIATSAIVFGGIGFVVIALVPTEAGAIIGFALTGVIAGALVPLSFGAAGDVLPSRSDEIIARVNLFNYAGAILGTVIVGVVADQTGFGIAFLIPLVILVLVLPATRALRKPKAIPLEAPQPG</sequence>
<keyword evidence="9" id="KW-1185">Reference proteome</keyword>
<feature type="transmembrane region" description="Helical" evidence="6">
    <location>
        <begin position="185"/>
        <end position="204"/>
    </location>
</feature>
<dbReference type="Pfam" id="PF07690">
    <property type="entry name" value="MFS_1"/>
    <property type="match status" value="1"/>
</dbReference>
<accession>A0ABY2IPI4</accession>
<protein>
    <submittedName>
        <fullName evidence="8">MFS transporter</fullName>
    </submittedName>
</protein>
<dbReference type="EMBL" id="SOFS01000019">
    <property type="protein sequence ID" value="TFC20323.1"/>
    <property type="molecule type" value="Genomic_DNA"/>
</dbReference>
<dbReference type="PROSITE" id="PS50850">
    <property type="entry name" value="MFS"/>
    <property type="match status" value="1"/>
</dbReference>
<feature type="transmembrane region" description="Helical" evidence="6">
    <location>
        <begin position="345"/>
        <end position="366"/>
    </location>
</feature>
<evidence type="ECO:0000256" key="6">
    <source>
        <dbReference type="SAM" id="Phobius"/>
    </source>
</evidence>
<dbReference type="Proteomes" id="UP000297604">
    <property type="component" value="Unassembled WGS sequence"/>
</dbReference>
<evidence type="ECO:0000256" key="4">
    <source>
        <dbReference type="ARBA" id="ARBA00023136"/>
    </source>
</evidence>
<feature type="transmembrane region" description="Helical" evidence="6">
    <location>
        <begin position="253"/>
        <end position="275"/>
    </location>
</feature>
<feature type="transmembrane region" description="Helical" evidence="6">
    <location>
        <begin position="319"/>
        <end position="339"/>
    </location>
</feature>
<evidence type="ECO:0000256" key="1">
    <source>
        <dbReference type="ARBA" id="ARBA00004651"/>
    </source>
</evidence>
<reference evidence="8 9" key="1">
    <citation type="submission" date="2019-03" db="EMBL/GenBank/DDBJ databases">
        <title>Genomics of glacier-inhabiting Cryobacterium strains.</title>
        <authorList>
            <person name="Liu Q."/>
            <person name="Xin Y.-H."/>
        </authorList>
    </citation>
    <scope>NUCLEOTIDE SEQUENCE [LARGE SCALE GENOMIC DNA]</scope>
    <source>
        <strain evidence="8 9">MDB1-5</strain>
    </source>
</reference>
<dbReference type="InterPro" id="IPR051788">
    <property type="entry name" value="MFS_Transporter"/>
</dbReference>
<organism evidence="8 9">
    <name type="scientific">Cryobacterium glucosi</name>
    <dbReference type="NCBI Taxonomy" id="1259175"/>
    <lineage>
        <taxon>Bacteria</taxon>
        <taxon>Bacillati</taxon>
        <taxon>Actinomycetota</taxon>
        <taxon>Actinomycetes</taxon>
        <taxon>Micrococcales</taxon>
        <taxon>Microbacteriaceae</taxon>
        <taxon>Cryobacterium</taxon>
    </lineage>
</organism>
<dbReference type="SUPFAM" id="SSF103473">
    <property type="entry name" value="MFS general substrate transporter"/>
    <property type="match status" value="1"/>
</dbReference>
<evidence type="ECO:0000313" key="8">
    <source>
        <dbReference type="EMBL" id="TFC20323.1"/>
    </source>
</evidence>
<evidence type="ECO:0000256" key="3">
    <source>
        <dbReference type="ARBA" id="ARBA00022989"/>
    </source>
</evidence>
<evidence type="ECO:0000313" key="9">
    <source>
        <dbReference type="Proteomes" id="UP000297604"/>
    </source>
</evidence>
<feature type="transmembrane region" description="Helical" evidence="6">
    <location>
        <begin position="210"/>
        <end position="232"/>
    </location>
</feature>
<comment type="subcellular location">
    <subcellularLocation>
        <location evidence="1">Cell membrane</location>
        <topology evidence="1">Multi-pass membrane protein</topology>
    </subcellularLocation>
</comment>
<evidence type="ECO:0000259" key="7">
    <source>
        <dbReference type="PROSITE" id="PS50850"/>
    </source>
</evidence>
<dbReference type="InterPro" id="IPR011701">
    <property type="entry name" value="MFS"/>
</dbReference>
<keyword evidence="3 6" id="KW-1133">Transmembrane helix</keyword>
<evidence type="ECO:0000256" key="5">
    <source>
        <dbReference type="SAM" id="MobiDB-lite"/>
    </source>
</evidence>
<proteinExistence type="predicted"/>
<dbReference type="Gene3D" id="1.20.1250.20">
    <property type="entry name" value="MFS general substrate transporter like domains"/>
    <property type="match status" value="1"/>
</dbReference>
<dbReference type="PANTHER" id="PTHR23514:SF13">
    <property type="entry name" value="INNER MEMBRANE PROTEIN YBJJ"/>
    <property type="match status" value="1"/>
</dbReference>
<keyword evidence="2 6" id="KW-0812">Transmembrane</keyword>
<keyword evidence="4 6" id="KW-0472">Membrane</keyword>
<dbReference type="InterPro" id="IPR036259">
    <property type="entry name" value="MFS_trans_sf"/>
</dbReference>
<feature type="transmembrane region" description="Helical" evidence="6">
    <location>
        <begin position="91"/>
        <end position="111"/>
    </location>
</feature>
<dbReference type="InterPro" id="IPR020846">
    <property type="entry name" value="MFS_dom"/>
</dbReference>
<evidence type="ECO:0000256" key="2">
    <source>
        <dbReference type="ARBA" id="ARBA00022692"/>
    </source>
</evidence>
<feature type="transmembrane region" description="Helical" evidence="6">
    <location>
        <begin position="147"/>
        <end position="173"/>
    </location>
</feature>
<feature type="transmembrane region" description="Helical" evidence="6">
    <location>
        <begin position="378"/>
        <end position="400"/>
    </location>
</feature>
<dbReference type="PANTHER" id="PTHR23514">
    <property type="entry name" value="BYPASS OF STOP CODON PROTEIN 6"/>
    <property type="match status" value="1"/>
</dbReference>
<comment type="caution">
    <text evidence="8">The sequence shown here is derived from an EMBL/GenBank/DDBJ whole genome shotgun (WGS) entry which is preliminary data.</text>
</comment>